<organism evidence="3 4">
    <name type="scientific">Peptoniphilus faecalis</name>
    <dbReference type="NCBI Taxonomy" id="2731255"/>
    <lineage>
        <taxon>Bacteria</taxon>
        <taxon>Bacillati</taxon>
        <taxon>Bacillota</taxon>
        <taxon>Tissierellia</taxon>
        <taxon>Tissierellales</taxon>
        <taxon>Peptoniphilaceae</taxon>
        <taxon>Peptoniphilus</taxon>
    </lineage>
</organism>
<dbReference type="InterPro" id="IPR004386">
    <property type="entry name" value="Toxin_YafQ-like"/>
</dbReference>
<dbReference type="Pfam" id="PF15738">
    <property type="entry name" value="YafQ_toxin"/>
    <property type="match status" value="1"/>
</dbReference>
<gene>
    <name evidence="3" type="ORF">HKO22_00510</name>
</gene>
<dbReference type="InterPro" id="IPR035093">
    <property type="entry name" value="RelE/ParE_toxin_dom_sf"/>
</dbReference>
<sequence length="90" mass="10859">MLKIYQTNRFKKSLKKIRKRKEDISELRFVIGELQNLKTLDKKYLDHELKGDYIGYRECHVKNDLLLVYKIEKDILVLELFDLGTHSDLF</sequence>
<reference evidence="3" key="1">
    <citation type="submission" date="2020-04" db="EMBL/GenBank/DDBJ databases">
        <title>Peptoniphilus sp. nov. isolated from swine feces.</title>
        <authorList>
            <person name="Ryu S.W."/>
        </authorList>
    </citation>
    <scope>NUCLEOTIDE SEQUENCE [LARGE SCALE GENOMIC DNA]</scope>
    <source>
        <strain evidence="3">AGMB00490</strain>
    </source>
</reference>
<dbReference type="Proteomes" id="UP000568273">
    <property type="component" value="Unassembled WGS sequence"/>
</dbReference>
<name>A0A848R4Q6_9FIRM</name>
<protein>
    <submittedName>
        <fullName evidence="3">Type II toxin-antitoxin system YafQ family toxin</fullName>
    </submittedName>
</protein>
<keyword evidence="4" id="KW-1185">Reference proteome</keyword>
<proteinExistence type="predicted"/>
<dbReference type="InterPro" id="IPR007712">
    <property type="entry name" value="RelE/ParE_toxin"/>
</dbReference>
<dbReference type="Gene3D" id="3.30.2310.20">
    <property type="entry name" value="RelE-like"/>
    <property type="match status" value="1"/>
</dbReference>
<comment type="caution">
    <text evidence="3">The sequence shown here is derived from an EMBL/GenBank/DDBJ whole genome shotgun (WGS) entry which is preliminary data.</text>
</comment>
<feature type="active site" description="Proton donor" evidence="2">
    <location>
        <position position="86"/>
    </location>
</feature>
<dbReference type="EMBL" id="JABDSR010000001">
    <property type="protein sequence ID" value="NMW84227.1"/>
    <property type="molecule type" value="Genomic_DNA"/>
</dbReference>
<dbReference type="RefSeq" id="WP_169967724.1">
    <property type="nucleotide sequence ID" value="NZ_JABDSR010000001.1"/>
</dbReference>
<evidence type="ECO:0000256" key="2">
    <source>
        <dbReference type="PIRSR" id="PIRSR006156-1"/>
    </source>
</evidence>
<dbReference type="SUPFAM" id="SSF143011">
    <property type="entry name" value="RelE-like"/>
    <property type="match status" value="1"/>
</dbReference>
<dbReference type="PANTHER" id="PTHR40588:SF1">
    <property type="entry name" value="MRNA INTERFERASE TOXIN YAFQ"/>
    <property type="match status" value="1"/>
</dbReference>
<evidence type="ECO:0000313" key="4">
    <source>
        <dbReference type="Proteomes" id="UP000568273"/>
    </source>
</evidence>
<dbReference type="NCBIfam" id="TIGR02385">
    <property type="entry name" value="RelE_StbE"/>
    <property type="match status" value="1"/>
</dbReference>
<evidence type="ECO:0000256" key="1">
    <source>
        <dbReference type="ARBA" id="ARBA00022649"/>
    </source>
</evidence>
<evidence type="ECO:0000313" key="3">
    <source>
        <dbReference type="EMBL" id="NMW84227.1"/>
    </source>
</evidence>
<dbReference type="GO" id="GO:0004521">
    <property type="term" value="F:RNA endonuclease activity"/>
    <property type="evidence" value="ECO:0007669"/>
    <property type="project" value="TreeGrafter"/>
</dbReference>
<dbReference type="GO" id="GO:0006415">
    <property type="term" value="P:translational termination"/>
    <property type="evidence" value="ECO:0007669"/>
    <property type="project" value="TreeGrafter"/>
</dbReference>
<dbReference type="PIRSF" id="PIRSF006156">
    <property type="entry name" value="YafQ"/>
    <property type="match status" value="1"/>
</dbReference>
<accession>A0A848R4Q6</accession>
<keyword evidence="1" id="KW-1277">Toxin-antitoxin system</keyword>
<dbReference type="PANTHER" id="PTHR40588">
    <property type="entry name" value="MRNA INTERFERASE TOXIN YAFQ"/>
    <property type="match status" value="1"/>
</dbReference>
<dbReference type="GO" id="GO:0006402">
    <property type="term" value="P:mRNA catabolic process"/>
    <property type="evidence" value="ECO:0007669"/>
    <property type="project" value="TreeGrafter"/>
</dbReference>
<dbReference type="AlphaFoldDB" id="A0A848R4Q6"/>